<feature type="transmembrane region" description="Helical" evidence="1">
    <location>
        <begin position="135"/>
        <end position="154"/>
    </location>
</feature>
<evidence type="ECO:0000313" key="3">
    <source>
        <dbReference type="Proteomes" id="UP001172083"/>
    </source>
</evidence>
<name>A0ABT8LEG3_9BACT</name>
<feature type="transmembrane region" description="Helical" evidence="1">
    <location>
        <begin position="241"/>
        <end position="262"/>
    </location>
</feature>
<feature type="transmembrane region" description="Helical" evidence="1">
    <location>
        <begin position="486"/>
        <end position="512"/>
    </location>
</feature>
<feature type="transmembrane region" description="Helical" evidence="1">
    <location>
        <begin position="324"/>
        <end position="341"/>
    </location>
</feature>
<feature type="transmembrane region" description="Helical" evidence="1">
    <location>
        <begin position="73"/>
        <end position="94"/>
    </location>
</feature>
<feature type="transmembrane region" description="Helical" evidence="1">
    <location>
        <begin position="292"/>
        <end position="312"/>
    </location>
</feature>
<evidence type="ECO:0000256" key="1">
    <source>
        <dbReference type="SAM" id="Phobius"/>
    </source>
</evidence>
<dbReference type="InterPro" id="IPR031566">
    <property type="entry name" value="CitMHS_2"/>
</dbReference>
<reference evidence="2" key="1">
    <citation type="submission" date="2023-06" db="EMBL/GenBank/DDBJ databases">
        <title>Genomic of Agaribacillus aureum.</title>
        <authorList>
            <person name="Wang G."/>
        </authorList>
    </citation>
    <scope>NUCLEOTIDE SEQUENCE</scope>
    <source>
        <strain evidence="2">BMA12</strain>
    </source>
</reference>
<keyword evidence="1" id="KW-0472">Membrane</keyword>
<protein>
    <submittedName>
        <fullName evidence="2">Sodium:proton antiporter</fullName>
    </submittedName>
</protein>
<dbReference type="Proteomes" id="UP001172083">
    <property type="component" value="Unassembled WGS sequence"/>
</dbReference>
<feature type="transmembrane region" description="Helical" evidence="1">
    <location>
        <begin position="106"/>
        <end position="123"/>
    </location>
</feature>
<sequence>MTKFFTSFFLLVVPLLLLNYSLSYANNNEATHADNPSVGNVNAKLLADGKSSPNALVKGENPSANEEDEHAHAPGWTVIPFVLLLLMIATGPLFYEHFWHKNYPKISVLLAAIVVSYYIFALHNTHGPVHALIEYVPFISLLSALYIASGGISINIDKRATPRANVAILAIGAVISNIIGTTGASMLLIRPFVRLNKNRIRSYHIIFFIFVISNVGGSLTPIGDPPLFLGFLKGVPFEWTIIHNVLPWALACLLLCLVFYYFDQKNKDSPEDPDEGPVTYSGKVSIEGTKNFLWLGIVVVAIFFDPNVFEWVPSIDYDGAKVSYVKEIIWLMVAFASYRFASKKAISDNDFSFEPIKEVAFLFIGIFGTMMPAIELVGNFASSPEGSKLITHNTLYWGTGSLSGLLDNAPTYINFLTAAMAAKGSDISVMSNVVEFANGGFPDSTLYLKAIAVSAVFFGAMTYIGNGPNFMVKSIAEQIGIKMPSFFGYIIRYSIPVLLPILFIIWLVFFAFQ</sequence>
<keyword evidence="1" id="KW-0812">Transmembrane</keyword>
<organism evidence="2 3">
    <name type="scientific">Agaribacillus aureus</name>
    <dbReference type="NCBI Taxonomy" id="3051825"/>
    <lineage>
        <taxon>Bacteria</taxon>
        <taxon>Pseudomonadati</taxon>
        <taxon>Bacteroidota</taxon>
        <taxon>Cytophagia</taxon>
        <taxon>Cytophagales</taxon>
        <taxon>Splendidivirgaceae</taxon>
        <taxon>Agaribacillus</taxon>
    </lineage>
</organism>
<dbReference type="Pfam" id="PF16980">
    <property type="entry name" value="CitMHS_2"/>
    <property type="match status" value="1"/>
</dbReference>
<dbReference type="RefSeq" id="WP_346761507.1">
    <property type="nucleotide sequence ID" value="NZ_JAUJEB010000008.1"/>
</dbReference>
<accession>A0ABT8LEG3</accession>
<feature type="transmembrane region" description="Helical" evidence="1">
    <location>
        <begin position="201"/>
        <end position="220"/>
    </location>
</feature>
<gene>
    <name evidence="2" type="ORF">QQ020_29145</name>
</gene>
<keyword evidence="3" id="KW-1185">Reference proteome</keyword>
<comment type="caution">
    <text evidence="2">The sequence shown here is derived from an EMBL/GenBank/DDBJ whole genome shotgun (WGS) entry which is preliminary data.</text>
</comment>
<evidence type="ECO:0000313" key="2">
    <source>
        <dbReference type="EMBL" id="MDN5216169.1"/>
    </source>
</evidence>
<dbReference type="EMBL" id="JAUJEB010000008">
    <property type="protein sequence ID" value="MDN5216169.1"/>
    <property type="molecule type" value="Genomic_DNA"/>
</dbReference>
<keyword evidence="1" id="KW-1133">Transmembrane helix</keyword>
<proteinExistence type="predicted"/>
<feature type="transmembrane region" description="Helical" evidence="1">
    <location>
        <begin position="166"/>
        <end position="189"/>
    </location>
</feature>
<feature type="transmembrane region" description="Helical" evidence="1">
    <location>
        <begin position="446"/>
        <end position="466"/>
    </location>
</feature>
<feature type="transmembrane region" description="Helical" evidence="1">
    <location>
        <begin position="361"/>
        <end position="381"/>
    </location>
</feature>